<dbReference type="AlphaFoldDB" id="A0A2P2PZ06"/>
<accession>A0A2P2PZ06</accession>
<sequence length="38" mass="4122">MTGKLNTHDGRDLNIISPGDMNTKLSLLAKLTSSNHKV</sequence>
<name>A0A2P2PZ06_RHIMU</name>
<organism evidence="1">
    <name type="scientific">Rhizophora mucronata</name>
    <name type="common">Asiatic mangrove</name>
    <dbReference type="NCBI Taxonomy" id="61149"/>
    <lineage>
        <taxon>Eukaryota</taxon>
        <taxon>Viridiplantae</taxon>
        <taxon>Streptophyta</taxon>
        <taxon>Embryophyta</taxon>
        <taxon>Tracheophyta</taxon>
        <taxon>Spermatophyta</taxon>
        <taxon>Magnoliopsida</taxon>
        <taxon>eudicotyledons</taxon>
        <taxon>Gunneridae</taxon>
        <taxon>Pentapetalae</taxon>
        <taxon>rosids</taxon>
        <taxon>fabids</taxon>
        <taxon>Malpighiales</taxon>
        <taxon>Rhizophoraceae</taxon>
        <taxon>Rhizophora</taxon>
    </lineage>
</organism>
<evidence type="ECO:0000313" key="1">
    <source>
        <dbReference type="EMBL" id="MBX59960.1"/>
    </source>
</evidence>
<reference evidence="1" key="1">
    <citation type="submission" date="2018-02" db="EMBL/GenBank/DDBJ databases">
        <title>Rhizophora mucronata_Transcriptome.</title>
        <authorList>
            <person name="Meera S.P."/>
            <person name="Sreeshan A."/>
            <person name="Augustine A."/>
        </authorList>
    </citation>
    <scope>NUCLEOTIDE SEQUENCE</scope>
    <source>
        <tissue evidence="1">Leaf</tissue>
    </source>
</reference>
<dbReference type="EMBL" id="GGEC01079476">
    <property type="protein sequence ID" value="MBX59960.1"/>
    <property type="molecule type" value="Transcribed_RNA"/>
</dbReference>
<proteinExistence type="predicted"/>
<protein>
    <submittedName>
        <fullName evidence="1">Uncharacterized protein</fullName>
    </submittedName>
</protein>